<dbReference type="InterPro" id="IPR000837">
    <property type="entry name" value="AP-1"/>
</dbReference>
<feature type="region of interest" description="Disordered" evidence="1">
    <location>
        <begin position="91"/>
        <end position="123"/>
    </location>
</feature>
<proteinExistence type="predicted"/>
<feature type="region of interest" description="Disordered" evidence="1">
    <location>
        <begin position="15"/>
        <end position="52"/>
    </location>
</feature>
<reference evidence="3" key="2">
    <citation type="submission" date="2025-09" db="UniProtKB">
        <authorList>
            <consortium name="Ensembl"/>
        </authorList>
    </citation>
    <scope>IDENTIFICATION</scope>
</reference>
<sequence>MYTFDFCTQQVEESPDSFRKCRRRENNRAAAQRSRKKQTERADELHKLQSLEHSNAAYEKEIASLRQEIEKYAAALQQHEPHCSLHTFHHLEIPPHSSTSPAAPTLASNLAPVPASPPTPELQDSTVWSDILASIL</sequence>
<name>A0A3B3QVE1_9TELE</name>
<feature type="domain" description="BZIP" evidence="2">
    <location>
        <begin position="17"/>
        <end position="79"/>
    </location>
</feature>
<evidence type="ECO:0000313" key="3">
    <source>
        <dbReference type="Ensembl" id="ENSPKIP00000010088.1"/>
    </source>
</evidence>
<dbReference type="PANTHER" id="PTHR23351">
    <property type="entry name" value="FOS TRANSCRIPTION FACTOR-RELATED"/>
    <property type="match status" value="1"/>
</dbReference>
<dbReference type="SMART" id="SM00338">
    <property type="entry name" value="BRLZ"/>
    <property type="match status" value="1"/>
</dbReference>
<dbReference type="GO" id="GO:0000981">
    <property type="term" value="F:DNA-binding transcription factor activity, RNA polymerase II-specific"/>
    <property type="evidence" value="ECO:0007669"/>
    <property type="project" value="TreeGrafter"/>
</dbReference>
<feature type="compositionally biased region" description="Basic and acidic residues" evidence="1">
    <location>
        <begin position="16"/>
        <end position="27"/>
    </location>
</feature>
<organism evidence="3 4">
    <name type="scientific">Paramormyrops kingsleyae</name>
    <dbReference type="NCBI Taxonomy" id="1676925"/>
    <lineage>
        <taxon>Eukaryota</taxon>
        <taxon>Metazoa</taxon>
        <taxon>Chordata</taxon>
        <taxon>Craniata</taxon>
        <taxon>Vertebrata</taxon>
        <taxon>Euteleostomi</taxon>
        <taxon>Actinopterygii</taxon>
        <taxon>Neopterygii</taxon>
        <taxon>Teleostei</taxon>
        <taxon>Osteoglossocephala</taxon>
        <taxon>Osteoglossomorpha</taxon>
        <taxon>Osteoglossiformes</taxon>
        <taxon>Mormyridae</taxon>
        <taxon>Paramormyrops</taxon>
    </lineage>
</organism>
<dbReference type="Proteomes" id="UP000261540">
    <property type="component" value="Unplaced"/>
</dbReference>
<dbReference type="GO" id="GO:0000978">
    <property type="term" value="F:RNA polymerase II cis-regulatory region sequence-specific DNA binding"/>
    <property type="evidence" value="ECO:0007669"/>
    <property type="project" value="TreeGrafter"/>
</dbReference>
<evidence type="ECO:0000313" key="4">
    <source>
        <dbReference type="Proteomes" id="UP000261540"/>
    </source>
</evidence>
<dbReference type="PANTHER" id="PTHR23351:SF51">
    <property type="entry name" value="BASIC LEUCINE ZIPPER TRANSCRIPTIONAL FACTOR ATF-LIKE"/>
    <property type="match status" value="1"/>
</dbReference>
<feature type="compositionally biased region" description="Low complexity" evidence="1">
    <location>
        <begin position="94"/>
        <end position="108"/>
    </location>
</feature>
<dbReference type="SUPFAM" id="SSF57959">
    <property type="entry name" value="Leucine zipper domain"/>
    <property type="match status" value="1"/>
</dbReference>
<dbReference type="STRING" id="1676925.ENSPKIP00000010088"/>
<dbReference type="InterPro" id="IPR004827">
    <property type="entry name" value="bZIP"/>
</dbReference>
<dbReference type="InterPro" id="IPR046347">
    <property type="entry name" value="bZIP_sf"/>
</dbReference>
<evidence type="ECO:0000259" key="2">
    <source>
        <dbReference type="PROSITE" id="PS50217"/>
    </source>
</evidence>
<accession>A0A3B3QVE1</accession>
<keyword evidence="4" id="KW-1185">Reference proteome</keyword>
<dbReference type="Gene3D" id="1.20.5.170">
    <property type="match status" value="1"/>
</dbReference>
<dbReference type="Ensembl" id="ENSPKIT00000034208.1">
    <property type="protein sequence ID" value="ENSPKIP00000010088.1"/>
    <property type="gene ID" value="ENSPKIG00000024939.1"/>
</dbReference>
<evidence type="ECO:0000256" key="1">
    <source>
        <dbReference type="SAM" id="MobiDB-lite"/>
    </source>
</evidence>
<dbReference type="GeneTree" id="ENSGT01030000234924"/>
<dbReference type="Pfam" id="PF00170">
    <property type="entry name" value="bZIP_1"/>
    <property type="match status" value="1"/>
</dbReference>
<feature type="compositionally biased region" description="Basic and acidic residues" evidence="1">
    <location>
        <begin position="37"/>
        <end position="50"/>
    </location>
</feature>
<dbReference type="GO" id="GO:0005634">
    <property type="term" value="C:nucleus"/>
    <property type="evidence" value="ECO:0007669"/>
    <property type="project" value="TreeGrafter"/>
</dbReference>
<dbReference type="PROSITE" id="PS50217">
    <property type="entry name" value="BZIP"/>
    <property type="match status" value="1"/>
</dbReference>
<dbReference type="AlphaFoldDB" id="A0A3B3QVE1"/>
<reference evidence="3" key="1">
    <citation type="submission" date="2025-08" db="UniProtKB">
        <authorList>
            <consortium name="Ensembl"/>
        </authorList>
    </citation>
    <scope>IDENTIFICATION</scope>
</reference>
<protein>
    <submittedName>
        <fullName evidence="3">Basic leucine zipper ATF-like transcription factor 2</fullName>
    </submittedName>
</protein>